<feature type="region of interest" description="Disordered" evidence="1">
    <location>
        <begin position="1"/>
        <end position="35"/>
    </location>
</feature>
<protein>
    <submittedName>
        <fullName evidence="2">Uncharacterized protein</fullName>
    </submittedName>
</protein>
<reference evidence="2 3" key="1">
    <citation type="submission" date="2019-09" db="EMBL/GenBank/DDBJ databases">
        <title>The draft genomes of Allium pathogen Pseudomonas sp.</title>
        <authorList>
            <person name="Fujikawa T."/>
            <person name="Sawada H."/>
        </authorList>
    </citation>
    <scope>NUCLEOTIDE SEQUENCE [LARGE SCALE GENOMIC DNA]</scope>
    <source>
        <strain evidence="2 3">MAFF 730085</strain>
    </source>
</reference>
<gene>
    <name evidence="2" type="ORF">F0170_00925</name>
</gene>
<dbReference type="AlphaFoldDB" id="A0A5N7JMU4"/>
<name>A0A5N7JMU4_9PSED</name>
<proteinExistence type="predicted"/>
<evidence type="ECO:0000313" key="3">
    <source>
        <dbReference type="Proteomes" id="UP000325438"/>
    </source>
</evidence>
<dbReference type="Proteomes" id="UP000325438">
    <property type="component" value="Unassembled WGS sequence"/>
</dbReference>
<sequence length="64" mass="6883">MGEGLCGSGLARDSGVSDTYFSADTPLSRASPLPQLPGKQCWNRIRRARTAVARNTPARTPPIR</sequence>
<evidence type="ECO:0000256" key="1">
    <source>
        <dbReference type="SAM" id="MobiDB-lite"/>
    </source>
</evidence>
<evidence type="ECO:0000313" key="2">
    <source>
        <dbReference type="EMBL" id="MPQ82672.1"/>
    </source>
</evidence>
<dbReference type="EMBL" id="VUBA01000013">
    <property type="protein sequence ID" value="MPQ82672.1"/>
    <property type="molecule type" value="Genomic_DNA"/>
</dbReference>
<comment type="caution">
    <text evidence="2">The sequence shown here is derived from an EMBL/GenBank/DDBJ whole genome shotgun (WGS) entry which is preliminary data.</text>
</comment>
<accession>A0A5N7JMU4</accession>
<organism evidence="2 3">
    <name type="scientific">Pseudomonas kitaguniensis</name>
    <dbReference type="NCBI Taxonomy" id="2607908"/>
    <lineage>
        <taxon>Bacteria</taxon>
        <taxon>Pseudomonadati</taxon>
        <taxon>Pseudomonadota</taxon>
        <taxon>Gammaproteobacteria</taxon>
        <taxon>Pseudomonadales</taxon>
        <taxon>Pseudomonadaceae</taxon>
        <taxon>Pseudomonas</taxon>
    </lineage>
</organism>